<dbReference type="InterPro" id="IPR006685">
    <property type="entry name" value="MscS_channel_2nd"/>
</dbReference>
<feature type="signal peptide" evidence="9">
    <location>
        <begin position="1"/>
        <end position="19"/>
    </location>
</feature>
<feature type="chain" id="PRO_5027029039" description="Moderate conductance mechanosensitive channel YbiO" evidence="9">
    <location>
        <begin position="20"/>
        <end position="868"/>
    </location>
</feature>
<evidence type="ECO:0000256" key="9">
    <source>
        <dbReference type="SAM" id="SignalP"/>
    </source>
</evidence>
<feature type="compositionally biased region" description="Basic and acidic residues" evidence="7">
    <location>
        <begin position="846"/>
        <end position="868"/>
    </location>
</feature>
<keyword evidence="5 8" id="KW-1133">Transmembrane helix</keyword>
<proteinExistence type="inferred from homology"/>
<dbReference type="GO" id="GO:0005886">
    <property type="term" value="C:plasma membrane"/>
    <property type="evidence" value="ECO:0007669"/>
    <property type="project" value="UniProtKB-SubCell"/>
</dbReference>
<evidence type="ECO:0000256" key="5">
    <source>
        <dbReference type="ARBA" id="ARBA00022989"/>
    </source>
</evidence>
<evidence type="ECO:0000256" key="6">
    <source>
        <dbReference type="ARBA" id="ARBA00023136"/>
    </source>
</evidence>
<protein>
    <recommendedName>
        <fullName evidence="15">Moderate conductance mechanosensitive channel YbiO</fullName>
    </recommendedName>
</protein>
<sequence>MRKLFIAWFFVVLTLPALAAAATDSSTPPAAASDAVPSPAPAVKLTPDQARQALDVLNDPQRRAQVTDTLHAIAAAGALATPAVPASPAAATAAPASAASTPRALKSNGLAAQLARQGASWLEVAGASIKRSTIVLLDTNSMRAWWHGEVQNPQERAKLAGILFAIVATLLPAIAIEWIARRLLRRARVAIAARRKYREAVLGIAPDDDADTEAARAAGAPVSAAPAPPEIPASATSTEQYQKEVRSQRQAATHWTLLQRLPLAALQLLLRLLPLAVFVAVASVLMSILSEDDSPQDHALNTLIDLYVICRAIVIVCGFFLQPDAPALRLFRMPDRWAIFVQRWVIWIVSSIGGGIALVEIALALGLSESAHLALVKLVALAGHVLLSVMILQCRKPVAQAILARAQDSSSPVKLVGEGFIDLWTGIAIFIVMALWFVWALDVQNGYRTLLHLGGISVAVLIGARVASIIVFGALGRLFRAEDEDSHTLVHQHAYRYYPLARRIVYVAIAVVTVLILLQVWHINVWQFFAEGTVGHRLASALVTIFVAAFIALFVWEAVNVSVERRLARWTASGDLLRAARLRTLLPMLRSALLVVIALVVVLTGLSELGVNTAPLLASASIFGVALGFGSQKLVQDFITGIFLLMENAMQVGDWVTLAGVSGTVEYLSIRTVRLRGGDGSLYTVPFSSVSTVNNTNRGLGNAAVRVSIMFGADLDLAIETLKEIGASLREDDRFKDGILSDFAFWGVDAVDGASVTLAGQVQCRDSARWGVQREFNRRIFERFREKGIAMTNPQRSVLAPEDGRLSVAQLNGRGEPQDDLAADGRAAAGSRNGARDERDTDEDPDAGRERDVKPGPRPDRPTKRDTN</sequence>
<feature type="transmembrane region" description="Helical" evidence="8">
    <location>
        <begin position="302"/>
        <end position="323"/>
    </location>
</feature>
<accession>A0A6J5D9E2</accession>
<evidence type="ECO:0000256" key="8">
    <source>
        <dbReference type="SAM" id="Phobius"/>
    </source>
</evidence>
<feature type="transmembrane region" description="Helical" evidence="8">
    <location>
        <begin position="500"/>
        <end position="521"/>
    </location>
</feature>
<feature type="domain" description="Moderate conductance mechanosensitive channel YbiO-like transmembrane helix 1" evidence="12">
    <location>
        <begin position="456"/>
        <end position="527"/>
    </location>
</feature>
<feature type="transmembrane region" description="Helical" evidence="8">
    <location>
        <begin position="584"/>
        <end position="603"/>
    </location>
</feature>
<evidence type="ECO:0000256" key="3">
    <source>
        <dbReference type="ARBA" id="ARBA00022475"/>
    </source>
</evidence>
<dbReference type="InterPro" id="IPR011014">
    <property type="entry name" value="MscS_channel_TM-2"/>
</dbReference>
<dbReference type="Proteomes" id="UP000494363">
    <property type="component" value="Unassembled WGS sequence"/>
</dbReference>
<dbReference type="SUPFAM" id="SSF50182">
    <property type="entry name" value="Sm-like ribonucleoproteins"/>
    <property type="match status" value="1"/>
</dbReference>
<evidence type="ECO:0000259" key="12">
    <source>
        <dbReference type="Pfam" id="PF25392"/>
    </source>
</evidence>
<feature type="region of interest" description="Disordered" evidence="7">
    <location>
        <begin position="215"/>
        <end position="239"/>
    </location>
</feature>
<feature type="transmembrane region" description="Helical" evidence="8">
    <location>
        <begin position="268"/>
        <end position="290"/>
    </location>
</feature>
<dbReference type="Pfam" id="PF25392">
    <property type="entry name" value="MS_channel_TM1"/>
    <property type="match status" value="1"/>
</dbReference>
<evidence type="ECO:0000313" key="13">
    <source>
        <dbReference type="EMBL" id="CAB3749997.1"/>
    </source>
</evidence>
<feature type="transmembrane region" description="Helical" evidence="8">
    <location>
        <begin position="373"/>
        <end position="394"/>
    </location>
</feature>
<dbReference type="PANTHER" id="PTHR30460:SF0">
    <property type="entry name" value="MODERATE CONDUCTANCE MECHANOSENSITIVE CHANNEL YBIO"/>
    <property type="match status" value="1"/>
</dbReference>
<keyword evidence="3" id="KW-1003">Cell membrane</keyword>
<dbReference type="RefSeq" id="WP_175225498.1">
    <property type="nucleotide sequence ID" value="NZ_CADIKH010000004.1"/>
</dbReference>
<evidence type="ECO:0000256" key="1">
    <source>
        <dbReference type="ARBA" id="ARBA00004651"/>
    </source>
</evidence>
<comment type="similarity">
    <text evidence="2">Belongs to the MscS (TC 1.A.23) family.</text>
</comment>
<dbReference type="GO" id="GO:0008381">
    <property type="term" value="F:mechanosensitive monoatomic ion channel activity"/>
    <property type="evidence" value="ECO:0007669"/>
    <property type="project" value="InterPro"/>
</dbReference>
<dbReference type="Gene3D" id="1.10.287.1260">
    <property type="match status" value="2"/>
</dbReference>
<dbReference type="InterPro" id="IPR011066">
    <property type="entry name" value="MscS_channel_C_sf"/>
</dbReference>
<name>A0A6J5D9E2_9BURK</name>
<dbReference type="SUPFAM" id="SSF82689">
    <property type="entry name" value="Mechanosensitive channel protein MscS (YggB), C-terminal domain"/>
    <property type="match status" value="1"/>
</dbReference>
<feature type="transmembrane region" description="Helical" evidence="8">
    <location>
        <begin position="541"/>
        <end position="563"/>
    </location>
</feature>
<evidence type="ECO:0000256" key="2">
    <source>
        <dbReference type="ARBA" id="ARBA00008017"/>
    </source>
</evidence>
<comment type="subcellular location">
    <subcellularLocation>
        <location evidence="1">Cell membrane</location>
        <topology evidence="1">Multi-pass membrane protein</topology>
    </subcellularLocation>
</comment>
<feature type="region of interest" description="Disordered" evidence="7">
    <location>
        <begin position="810"/>
        <end position="868"/>
    </location>
</feature>
<keyword evidence="4 8" id="KW-0812">Transmembrane</keyword>
<keyword evidence="14" id="KW-1185">Reference proteome</keyword>
<evidence type="ECO:0000259" key="11">
    <source>
        <dbReference type="Pfam" id="PF21088"/>
    </source>
</evidence>
<dbReference type="SUPFAM" id="SSF82861">
    <property type="entry name" value="Mechanosensitive channel protein MscS (YggB), transmembrane region"/>
    <property type="match status" value="1"/>
</dbReference>
<dbReference type="InterPro" id="IPR057485">
    <property type="entry name" value="YbiO-like_TM1"/>
</dbReference>
<feature type="compositionally biased region" description="Low complexity" evidence="7">
    <location>
        <begin position="824"/>
        <end position="833"/>
    </location>
</feature>
<dbReference type="InterPro" id="IPR049142">
    <property type="entry name" value="MS_channel_1st"/>
</dbReference>
<feature type="compositionally biased region" description="Low complexity" evidence="7">
    <location>
        <begin position="215"/>
        <end position="225"/>
    </location>
</feature>
<reference evidence="13 14" key="1">
    <citation type="submission" date="2020-04" db="EMBL/GenBank/DDBJ databases">
        <authorList>
            <person name="De Canck E."/>
        </authorList>
    </citation>
    <scope>NUCLEOTIDE SEQUENCE [LARGE SCALE GENOMIC DNA]</scope>
    <source>
        <strain evidence="13 14">LMG 29542</strain>
    </source>
</reference>
<feature type="transmembrane region" description="Helical" evidence="8">
    <location>
        <begin position="159"/>
        <end position="180"/>
    </location>
</feature>
<evidence type="ECO:0000313" key="14">
    <source>
        <dbReference type="Proteomes" id="UP000494363"/>
    </source>
</evidence>
<feature type="domain" description="Mechanosensitive ion channel MscS" evidence="10">
    <location>
        <begin position="634"/>
        <end position="697"/>
    </location>
</feature>
<feature type="domain" description="Mechanosensitive ion channel transmembrane helices 2/3" evidence="11">
    <location>
        <begin position="593"/>
        <end position="632"/>
    </location>
</feature>
<gene>
    <name evidence="13" type="ORF">LMG29542_01163</name>
</gene>
<evidence type="ECO:0008006" key="15">
    <source>
        <dbReference type="Google" id="ProtNLM"/>
    </source>
</evidence>
<keyword evidence="9" id="KW-0732">Signal</keyword>
<dbReference type="Pfam" id="PF00924">
    <property type="entry name" value="MS_channel_2nd"/>
    <property type="match status" value="1"/>
</dbReference>
<keyword evidence="6 8" id="KW-0472">Membrane</keyword>
<organism evidence="13 14">
    <name type="scientific">Paraburkholderia humisilvae</name>
    <dbReference type="NCBI Taxonomy" id="627669"/>
    <lineage>
        <taxon>Bacteria</taxon>
        <taxon>Pseudomonadati</taxon>
        <taxon>Pseudomonadota</taxon>
        <taxon>Betaproteobacteria</taxon>
        <taxon>Burkholderiales</taxon>
        <taxon>Burkholderiaceae</taxon>
        <taxon>Paraburkholderia</taxon>
    </lineage>
</organism>
<dbReference type="PANTHER" id="PTHR30460">
    <property type="entry name" value="MODERATE CONDUCTANCE MECHANOSENSITIVE CHANNEL YBIO"/>
    <property type="match status" value="1"/>
</dbReference>
<evidence type="ECO:0000259" key="10">
    <source>
        <dbReference type="Pfam" id="PF00924"/>
    </source>
</evidence>
<dbReference type="InterPro" id="IPR010920">
    <property type="entry name" value="LSM_dom_sf"/>
</dbReference>
<feature type="transmembrane region" description="Helical" evidence="8">
    <location>
        <begin position="451"/>
        <end position="479"/>
    </location>
</feature>
<dbReference type="InterPro" id="IPR023408">
    <property type="entry name" value="MscS_beta-dom_sf"/>
</dbReference>
<dbReference type="InterPro" id="IPR045276">
    <property type="entry name" value="YbiO_bact"/>
</dbReference>
<dbReference type="Gene3D" id="3.30.70.100">
    <property type="match status" value="1"/>
</dbReference>
<evidence type="ECO:0000256" key="7">
    <source>
        <dbReference type="SAM" id="MobiDB-lite"/>
    </source>
</evidence>
<dbReference type="EMBL" id="CADIKH010000004">
    <property type="protein sequence ID" value="CAB3749997.1"/>
    <property type="molecule type" value="Genomic_DNA"/>
</dbReference>
<dbReference type="Gene3D" id="2.30.30.60">
    <property type="match status" value="1"/>
</dbReference>
<evidence type="ECO:0000256" key="4">
    <source>
        <dbReference type="ARBA" id="ARBA00022692"/>
    </source>
</evidence>
<feature type="transmembrane region" description="Helical" evidence="8">
    <location>
        <begin position="415"/>
        <end position="439"/>
    </location>
</feature>
<dbReference type="AlphaFoldDB" id="A0A6J5D9E2"/>
<feature type="transmembrane region" description="Helical" evidence="8">
    <location>
        <begin position="344"/>
        <end position="367"/>
    </location>
</feature>
<dbReference type="Pfam" id="PF21088">
    <property type="entry name" value="MS_channel_1st"/>
    <property type="match status" value="1"/>
</dbReference>